<dbReference type="InterPro" id="IPR044294">
    <property type="entry name" value="Lipase-like"/>
</dbReference>
<dbReference type="InterPro" id="IPR007751">
    <property type="entry name" value="DUF676_lipase-like"/>
</dbReference>
<keyword evidence="5" id="KW-1185">Reference proteome</keyword>
<gene>
    <name evidence="4" type="ORF">BIW11_13241</name>
</gene>
<evidence type="ECO:0000313" key="5">
    <source>
        <dbReference type="Proteomes" id="UP000192247"/>
    </source>
</evidence>
<feature type="compositionally biased region" description="Basic and acidic residues" evidence="2">
    <location>
        <begin position="949"/>
        <end position="972"/>
    </location>
</feature>
<dbReference type="FunFam" id="3.40.50.1820:FF:000004">
    <property type="entry name" value="Protein FAM135A isoform a"/>
    <property type="match status" value="1"/>
</dbReference>
<feature type="region of interest" description="Disordered" evidence="2">
    <location>
        <begin position="636"/>
        <end position="665"/>
    </location>
</feature>
<feature type="compositionally biased region" description="Low complexity" evidence="2">
    <location>
        <begin position="636"/>
        <end position="649"/>
    </location>
</feature>
<dbReference type="EMBL" id="MNPL01026898">
    <property type="protein sequence ID" value="OQR67903.1"/>
    <property type="molecule type" value="Genomic_DNA"/>
</dbReference>
<dbReference type="STRING" id="418985.A0A1V9X3D4"/>
<feature type="compositionally biased region" description="Low complexity" evidence="2">
    <location>
        <begin position="755"/>
        <end position="768"/>
    </location>
</feature>
<dbReference type="Gene3D" id="3.40.50.1820">
    <property type="entry name" value="alpha/beta hydrolase"/>
    <property type="match status" value="1"/>
</dbReference>
<dbReference type="InParanoid" id="A0A1V9X3D4"/>
<organism evidence="4 5">
    <name type="scientific">Tropilaelaps mercedesae</name>
    <dbReference type="NCBI Taxonomy" id="418985"/>
    <lineage>
        <taxon>Eukaryota</taxon>
        <taxon>Metazoa</taxon>
        <taxon>Ecdysozoa</taxon>
        <taxon>Arthropoda</taxon>
        <taxon>Chelicerata</taxon>
        <taxon>Arachnida</taxon>
        <taxon>Acari</taxon>
        <taxon>Parasitiformes</taxon>
        <taxon>Mesostigmata</taxon>
        <taxon>Gamasina</taxon>
        <taxon>Dermanyssoidea</taxon>
        <taxon>Laelapidae</taxon>
        <taxon>Tropilaelaps</taxon>
    </lineage>
</organism>
<feature type="domain" description="DUF676" evidence="3">
    <location>
        <begin position="1237"/>
        <end position="1429"/>
    </location>
</feature>
<feature type="compositionally biased region" description="Polar residues" evidence="2">
    <location>
        <begin position="814"/>
        <end position="832"/>
    </location>
</feature>
<dbReference type="OrthoDB" id="273452at2759"/>
<protein>
    <submittedName>
        <fullName evidence="4">Protein FAM135A-like</fullName>
    </submittedName>
</protein>
<dbReference type="FunCoup" id="A0A1V9X3D4">
    <property type="interactions" value="90"/>
</dbReference>
<proteinExistence type="inferred from homology"/>
<evidence type="ECO:0000256" key="1">
    <source>
        <dbReference type="ARBA" id="ARBA00007949"/>
    </source>
</evidence>
<sequence length="1510" mass="164697">MSAAAPRLQETRSKACSCVKASAVTRSRFSTGHARELDSGSVLVCPHPLASQVLLKVCLRFYQVRTTLRTSPRLPSKVEVLVGGCGPGGGSSTRSSAPLASTLGHYLLNAYVINGQTAVSKTFQILYKNEEVALDDVITFRVHSLVDGHRVSEVGAGGETMEKSVGNRFPVGCVFVFVCEVKEQLSKGDFQLLVELWFTDQSFRCGIAQWFGSSPRSRKLQAALLASQANGITMESVYFPPQVLTNLNALVFTSGLYRVPRSKGGVKKAIRQQRACLIHWEICLLMLSACGSLERRLIEYLRMLSPWQQMALDQLEALQLNANLGESLSELARLCIDYLKVARNQPPPWDKLFDMAKNIPSDDDFLMLANSDIAQLCGALLVLWQQFLRVSLRQERVKQQLARQRHAARVKRFGEAYFIIEKPRSAITAVCDAGNSLFGEVTEALRRSHYLNSIPPLDVECPEVDGDTETLPIIYEEHYQEPINHDFRIVIWSMSASHSIRGPVGNETSSLSNKTTLNAHTHLITGVFGSDTVMAHGPSAKYMDMRAIGDASLILTCSRFLPCSRPRLQKCLKSRFLRQLKKGSRSRSSSSDAINNSESLPDLSHYTASARHHLGERMDLAALNLNLGLGLDPGADNSTSSAESSANNSLKEEAKKKHRKKIKHRRSISSSLVFAKLLQSGNQLAGSRKDSFDDSVFIQQAPSTISTSSATTSTKTSSGYGGSSTPPGTPLPPEAFRDIAGGASPRGSVLRCHSDPQSQRGSQSGSPPAHSGASQESNASESSTTREGTDNNNSPETTERSTAAQPTQQQPTQLKPSGQIQQKKPLQNQNVADDNCRVEPVVESTQDNENAEQNREDKDCADSTSAGEVTQAGEIIAAKIDERAVLEAFVAPRDGPAAEAKLKDASSLPNKPASQDRGRVEHACKGAPSNTQDIGQKRPPASVTLARAVPEDRAKHQAGKDEQRMTSVDDKSLSINGPTRISNSVEQCSMAVEGTLFFPRPPKEFTEEAGINRPAAGDEKVTDGLKARKTQSKARTAVQQNEKEQSGKAMTSAKEESATLQQHQQAMRKSAGNGSGASRAEGSPGGEVGPMVRDRPPTGQIQPQPKGTRPPPIACPPVESNDSQRIESYLDAKCTIMEMLTDLQSKSAATSAVTGASLHSGLLCDLDESEEDGRAGNGAVRRASAIGSDLLGFVQAKEDFRQQLNLPSWLWCSDFPSLASTIPYFSCDSDLKAFSPDGLHLVICVHGLDGNSADLRLVRTYLELGLPTVNFEFLMSERNQGETFESFDTLTDRLVSEIIYHIQVYDLKPNRISFIGHSLGNIIIRSALTRPQLKPYLKMLHTFLSLSGPHLGTLFNSSGLVNMGMWFMQKWKKSGSLLQLAMRDAADIRSTFLYRLAQAGGLEQFKHVLLFGSSQDRYVPIHSARIELCKAAMKDSTNLGAAYREMVHNLLGPVMARPGKSCQFVRFDVHHALPTNTANSLIGRAAHIAVLDSELFIEKFMVVTGLKYFS</sequence>
<feature type="region of interest" description="Disordered" evidence="2">
    <location>
        <begin position="899"/>
        <end position="980"/>
    </location>
</feature>
<dbReference type="Proteomes" id="UP000192247">
    <property type="component" value="Unassembled WGS sequence"/>
</dbReference>
<feature type="region of interest" description="Disordered" evidence="2">
    <location>
        <begin position="705"/>
        <end position="867"/>
    </location>
</feature>
<dbReference type="InterPro" id="IPR029058">
    <property type="entry name" value="AB_hydrolase_fold"/>
</dbReference>
<feature type="compositionally biased region" description="Basic and acidic residues" evidence="2">
    <location>
        <begin position="852"/>
        <end position="861"/>
    </location>
</feature>
<dbReference type="SUPFAM" id="SSF53474">
    <property type="entry name" value="alpha/beta-Hydrolases"/>
    <property type="match status" value="1"/>
</dbReference>
<feature type="compositionally biased region" description="Basic and acidic residues" evidence="2">
    <location>
        <begin position="1016"/>
        <end position="1026"/>
    </location>
</feature>
<dbReference type="Pfam" id="PF05057">
    <property type="entry name" value="DUF676"/>
    <property type="match status" value="1"/>
</dbReference>
<dbReference type="PANTHER" id="PTHR12482">
    <property type="entry name" value="LIPASE ROG1-RELATED-RELATED"/>
    <property type="match status" value="1"/>
</dbReference>
<evidence type="ECO:0000256" key="2">
    <source>
        <dbReference type="SAM" id="MobiDB-lite"/>
    </source>
</evidence>
<name>A0A1V9X3D4_9ACAR</name>
<reference evidence="4 5" key="1">
    <citation type="journal article" date="2017" name="Gigascience">
        <title>Draft genome of the honey bee ectoparasitic mite, Tropilaelaps mercedesae, is shaped by the parasitic life history.</title>
        <authorList>
            <person name="Dong X."/>
            <person name="Armstrong S.D."/>
            <person name="Xia D."/>
            <person name="Makepeace B.L."/>
            <person name="Darby A.C."/>
            <person name="Kadowaki T."/>
        </authorList>
    </citation>
    <scope>NUCLEOTIDE SEQUENCE [LARGE SCALE GENOMIC DNA]</scope>
    <source>
        <strain evidence="4">Wuxi-XJTLU</strain>
    </source>
</reference>
<feature type="region of interest" description="Disordered" evidence="2">
    <location>
        <begin position="1001"/>
        <end position="1124"/>
    </location>
</feature>
<accession>A0A1V9X3D4</accession>
<comment type="caution">
    <text evidence="4">The sequence shown here is derived from an EMBL/GenBank/DDBJ whole genome shotgun (WGS) entry which is preliminary data.</text>
</comment>
<evidence type="ECO:0000259" key="3">
    <source>
        <dbReference type="Pfam" id="PF05057"/>
    </source>
</evidence>
<feature type="compositionally biased region" description="Low complexity" evidence="2">
    <location>
        <begin position="705"/>
        <end position="726"/>
    </location>
</feature>
<feature type="compositionally biased region" description="Polar residues" evidence="2">
    <location>
        <begin position="772"/>
        <end position="796"/>
    </location>
</feature>
<feature type="compositionally biased region" description="Basic and acidic residues" evidence="2">
    <location>
        <begin position="914"/>
        <end position="924"/>
    </location>
</feature>
<feature type="compositionally biased region" description="Basic residues" evidence="2">
    <location>
        <begin position="656"/>
        <end position="665"/>
    </location>
</feature>
<evidence type="ECO:0000313" key="4">
    <source>
        <dbReference type="EMBL" id="OQR67903.1"/>
    </source>
</evidence>
<feature type="compositionally biased region" description="Low complexity" evidence="2">
    <location>
        <begin position="802"/>
        <end position="813"/>
    </location>
</feature>
<feature type="compositionally biased region" description="Polar residues" evidence="2">
    <location>
        <begin position="1058"/>
        <end position="1067"/>
    </location>
</feature>
<dbReference type="PANTHER" id="PTHR12482:SF5">
    <property type="entry name" value="DUF676 DOMAIN-CONTAINING PROTEIN"/>
    <property type="match status" value="1"/>
</dbReference>
<comment type="similarity">
    <text evidence="1">Belongs to the FAM135 family.</text>
</comment>